<feature type="domain" description="HTH OST-type" evidence="3">
    <location>
        <begin position="77"/>
        <end position="151"/>
    </location>
</feature>
<evidence type="ECO:0000256" key="2">
    <source>
        <dbReference type="SAM" id="SignalP"/>
    </source>
</evidence>
<feature type="chain" id="PRO_5037631370" description="HTH OST-type domain-containing protein" evidence="2">
    <location>
        <begin position="17"/>
        <end position="658"/>
    </location>
</feature>
<dbReference type="EnsemblMetazoa" id="XM_038188465.1">
    <property type="protein sequence ID" value="XP_038044393.1"/>
    <property type="gene ID" value="LOC119719142"/>
</dbReference>
<evidence type="ECO:0000313" key="4">
    <source>
        <dbReference type="EnsemblMetazoa" id="XP_038044393.1"/>
    </source>
</evidence>
<proteinExistence type="predicted"/>
<dbReference type="OrthoDB" id="549353at2759"/>
<dbReference type="RefSeq" id="XP_038044393.1">
    <property type="nucleotide sequence ID" value="XM_038188465.1"/>
</dbReference>
<keyword evidence="5" id="KW-1185">Reference proteome</keyword>
<sequence>MHNGKIPLISFMVCYAAEFSTLTEDFENGVPLEHLLTCIQGVRVGVSRDGFKTVCWEQSKPQPETGSRSSTPLLPPQLFQFSKEAVELLKHTPRCRLAFSKFIPSYHHHFGRQCRVADYGFLKLIELFDAISHVMQVLGMTENKLLTLTHRTQIKRFSQDLLKVLKSQASRQMTLQEFPSAYLRCFNKPWKVTDYGVCDLQDLLTEVPETMAMINWNGDDTLIFIPKREQSREELIRMRKFSREVVDLLSSQPRYRILFSKFIPTYHHHFGRQCRVGDYGFNKLLELFEAMEDVIQVEEQGDERVVILTTEEQLALIARHTSEMLQRNRLHLINLDTFNEMYTRCYMYPIYMKDYHTKNMQELMARFPHVVEIVSDGSKHHLHLVENMHLSQLTQQILVVLLESDDGRLAIKDVSVAYHSVWGQELIPIEYGHSRLVTLMKMLHYVLMVQNEWLDECYIELTPAHQFARQARNVLIADNRLSMTFQELVAKYHKLHGVQLQPANFGHSALTSLIDTVPRVLSVVNKGAKRAVTLNPSCLVPGVQTDTGKTHSLRRLSDQRISFMKVEATGPSYEYSDRKSSTYADAAVTLPAVKTRPASGTSLNFNKEENLTPPEKPENDVVGRKLNTPDISKAPRQMVNRNRGRCQLAANFSVKECN</sequence>
<feature type="domain" description="HTH OST-type" evidence="3">
    <location>
        <begin position="237"/>
        <end position="311"/>
    </location>
</feature>
<dbReference type="GeneID" id="119719142"/>
<keyword evidence="2" id="KW-0732">Signal</keyword>
<feature type="region of interest" description="Disordered" evidence="1">
    <location>
        <begin position="598"/>
        <end position="628"/>
    </location>
</feature>
<evidence type="ECO:0000259" key="3">
    <source>
        <dbReference type="PROSITE" id="PS51644"/>
    </source>
</evidence>
<feature type="domain" description="HTH OST-type" evidence="3">
    <location>
        <begin position="153"/>
        <end position="227"/>
    </location>
</feature>
<feature type="domain" description="HTH OST-type" evidence="3">
    <location>
        <begin position="463"/>
        <end position="537"/>
    </location>
</feature>
<feature type="compositionally biased region" description="Basic and acidic residues" evidence="1">
    <location>
        <begin position="606"/>
        <end position="623"/>
    </location>
</feature>
<accession>A0A913YXX3</accession>
<dbReference type="InterPro" id="IPR025605">
    <property type="entry name" value="OST-HTH/LOTUS_dom"/>
</dbReference>
<dbReference type="AlphaFoldDB" id="A0A913YXX3"/>
<protein>
    <recommendedName>
        <fullName evidence="3">HTH OST-type domain-containing protein</fullName>
    </recommendedName>
</protein>
<dbReference type="Proteomes" id="UP000887568">
    <property type="component" value="Unplaced"/>
</dbReference>
<name>A0A913YXX3_PATMI</name>
<evidence type="ECO:0000256" key="1">
    <source>
        <dbReference type="SAM" id="MobiDB-lite"/>
    </source>
</evidence>
<dbReference type="PROSITE" id="PS51644">
    <property type="entry name" value="HTH_OST"/>
    <property type="match status" value="4"/>
</dbReference>
<reference evidence="4" key="1">
    <citation type="submission" date="2022-11" db="UniProtKB">
        <authorList>
            <consortium name="EnsemblMetazoa"/>
        </authorList>
    </citation>
    <scope>IDENTIFICATION</scope>
</reference>
<organism evidence="4 5">
    <name type="scientific">Patiria miniata</name>
    <name type="common">Bat star</name>
    <name type="synonym">Asterina miniata</name>
    <dbReference type="NCBI Taxonomy" id="46514"/>
    <lineage>
        <taxon>Eukaryota</taxon>
        <taxon>Metazoa</taxon>
        <taxon>Echinodermata</taxon>
        <taxon>Eleutherozoa</taxon>
        <taxon>Asterozoa</taxon>
        <taxon>Asteroidea</taxon>
        <taxon>Valvatacea</taxon>
        <taxon>Valvatida</taxon>
        <taxon>Asterinidae</taxon>
        <taxon>Patiria</taxon>
    </lineage>
</organism>
<dbReference type="InterPro" id="IPR041966">
    <property type="entry name" value="LOTUS-like"/>
</dbReference>
<feature type="signal peptide" evidence="2">
    <location>
        <begin position="1"/>
        <end position="16"/>
    </location>
</feature>
<dbReference type="Gene3D" id="3.30.420.610">
    <property type="entry name" value="LOTUS domain-like"/>
    <property type="match status" value="4"/>
</dbReference>
<dbReference type="OMA" id="HISEPWI"/>
<evidence type="ECO:0000313" key="5">
    <source>
        <dbReference type="Proteomes" id="UP000887568"/>
    </source>
</evidence>
<dbReference type="Pfam" id="PF12872">
    <property type="entry name" value="OST-HTH"/>
    <property type="match status" value="5"/>
</dbReference>